<accession>A0ACC2GG78</accession>
<proteinExistence type="predicted"/>
<sequence length="115" mass="12981">MNEFKPPVEPTGVLTGQESSGMRAGLRRATGQLATRLIQARCECLDSQRHPISPTGRRALRRGRDGVWEARRSRLLRLLLRLRDTSLPKLRRLSDRPRDDGGGLAFVTSSHQRPE</sequence>
<evidence type="ECO:0000313" key="1">
    <source>
        <dbReference type="EMBL" id="KAJ8002591.1"/>
    </source>
</evidence>
<dbReference type="EMBL" id="CM055740">
    <property type="protein sequence ID" value="KAJ8002591.1"/>
    <property type="molecule type" value="Genomic_DNA"/>
</dbReference>
<protein>
    <submittedName>
        <fullName evidence="1">Uncharacterized protein</fullName>
    </submittedName>
</protein>
<gene>
    <name evidence="1" type="ORF">DPEC_G00160490</name>
</gene>
<evidence type="ECO:0000313" key="2">
    <source>
        <dbReference type="Proteomes" id="UP001157502"/>
    </source>
</evidence>
<dbReference type="Proteomes" id="UP001157502">
    <property type="component" value="Chromosome 13"/>
</dbReference>
<keyword evidence="2" id="KW-1185">Reference proteome</keyword>
<name>A0ACC2GG78_DALPE</name>
<comment type="caution">
    <text evidence="1">The sequence shown here is derived from an EMBL/GenBank/DDBJ whole genome shotgun (WGS) entry which is preliminary data.</text>
</comment>
<organism evidence="1 2">
    <name type="scientific">Dallia pectoralis</name>
    <name type="common">Alaska blackfish</name>
    <dbReference type="NCBI Taxonomy" id="75939"/>
    <lineage>
        <taxon>Eukaryota</taxon>
        <taxon>Metazoa</taxon>
        <taxon>Chordata</taxon>
        <taxon>Craniata</taxon>
        <taxon>Vertebrata</taxon>
        <taxon>Euteleostomi</taxon>
        <taxon>Actinopterygii</taxon>
        <taxon>Neopterygii</taxon>
        <taxon>Teleostei</taxon>
        <taxon>Protacanthopterygii</taxon>
        <taxon>Esociformes</taxon>
        <taxon>Umbridae</taxon>
        <taxon>Dallia</taxon>
    </lineage>
</organism>
<reference evidence="1" key="1">
    <citation type="submission" date="2021-05" db="EMBL/GenBank/DDBJ databases">
        <authorList>
            <person name="Pan Q."/>
            <person name="Jouanno E."/>
            <person name="Zahm M."/>
            <person name="Klopp C."/>
            <person name="Cabau C."/>
            <person name="Louis A."/>
            <person name="Berthelot C."/>
            <person name="Parey E."/>
            <person name="Roest Crollius H."/>
            <person name="Montfort J."/>
            <person name="Robinson-Rechavi M."/>
            <person name="Bouchez O."/>
            <person name="Lampietro C."/>
            <person name="Lopez Roques C."/>
            <person name="Donnadieu C."/>
            <person name="Postlethwait J."/>
            <person name="Bobe J."/>
            <person name="Dillon D."/>
            <person name="Chandos A."/>
            <person name="von Hippel F."/>
            <person name="Guiguen Y."/>
        </authorList>
    </citation>
    <scope>NUCLEOTIDE SEQUENCE</scope>
    <source>
        <strain evidence="1">YG-Jan2019</strain>
    </source>
</reference>